<dbReference type="AlphaFoldDB" id="A0A7W6RCD7"/>
<reference evidence="2 3" key="1">
    <citation type="submission" date="2020-08" db="EMBL/GenBank/DDBJ databases">
        <title>Genome sequencing of Purple Non-Sulfur Bacteria from various extreme environments.</title>
        <authorList>
            <person name="Mayer M."/>
        </authorList>
    </citation>
    <scope>NUCLEOTIDE SEQUENCE [LARGE SCALE GENOMIC DNA]</scope>
    <source>
        <strain evidence="2 3">JA131</strain>
    </source>
</reference>
<proteinExistence type="predicted"/>
<dbReference type="Pfam" id="PF01206">
    <property type="entry name" value="TusA"/>
    <property type="match status" value="1"/>
</dbReference>
<dbReference type="Gene3D" id="3.30.110.40">
    <property type="entry name" value="TusA-like domain"/>
    <property type="match status" value="1"/>
</dbReference>
<keyword evidence="2" id="KW-0808">Transferase</keyword>
<dbReference type="SUPFAM" id="SSF64307">
    <property type="entry name" value="SirA-like"/>
    <property type="match status" value="1"/>
</dbReference>
<feature type="domain" description="UPF0033" evidence="1">
    <location>
        <begin position="6"/>
        <end position="30"/>
    </location>
</feature>
<evidence type="ECO:0000313" key="3">
    <source>
        <dbReference type="Proteomes" id="UP000554286"/>
    </source>
</evidence>
<organism evidence="2 3">
    <name type="scientific">Roseospira visakhapatnamensis</name>
    <dbReference type="NCBI Taxonomy" id="390880"/>
    <lineage>
        <taxon>Bacteria</taxon>
        <taxon>Pseudomonadati</taxon>
        <taxon>Pseudomonadota</taxon>
        <taxon>Alphaproteobacteria</taxon>
        <taxon>Rhodospirillales</taxon>
        <taxon>Rhodospirillaceae</taxon>
        <taxon>Roseospira</taxon>
    </lineage>
</organism>
<evidence type="ECO:0000259" key="1">
    <source>
        <dbReference type="PROSITE" id="PS01148"/>
    </source>
</evidence>
<sequence>MCDHEIDITTDVCPFTFVKTKLLLERMTVGETVRVRLKGAAPLKNVPRSAREHGHHVLSLTPEAGEPPEGVHRLILRKGG</sequence>
<evidence type="ECO:0000313" key="2">
    <source>
        <dbReference type="EMBL" id="MBB4265561.1"/>
    </source>
</evidence>
<dbReference type="EMBL" id="JACIGK010000007">
    <property type="protein sequence ID" value="MBB4265561.1"/>
    <property type="molecule type" value="Genomic_DNA"/>
</dbReference>
<dbReference type="RefSeq" id="WP_184043187.1">
    <property type="nucleotide sequence ID" value="NZ_JACIGK010000007.1"/>
</dbReference>
<dbReference type="CDD" id="cd00291">
    <property type="entry name" value="SirA_YedF_YeeD"/>
    <property type="match status" value="1"/>
</dbReference>
<comment type="caution">
    <text evidence="2">The sequence shown here is derived from an EMBL/GenBank/DDBJ whole genome shotgun (WGS) entry which is preliminary data.</text>
</comment>
<dbReference type="Proteomes" id="UP000554286">
    <property type="component" value="Unassembled WGS sequence"/>
</dbReference>
<accession>A0A7W6RCD7</accession>
<name>A0A7W6RCD7_9PROT</name>
<dbReference type="InterPro" id="IPR036868">
    <property type="entry name" value="TusA-like_sf"/>
</dbReference>
<protein>
    <submittedName>
        <fullName evidence="2">TusA-related sulfurtransferase</fullName>
    </submittedName>
</protein>
<gene>
    <name evidence="2" type="ORF">GGD89_001183</name>
</gene>
<dbReference type="GO" id="GO:0016740">
    <property type="term" value="F:transferase activity"/>
    <property type="evidence" value="ECO:0007669"/>
    <property type="project" value="UniProtKB-KW"/>
</dbReference>
<dbReference type="InterPro" id="IPR001455">
    <property type="entry name" value="TusA-like"/>
</dbReference>
<dbReference type="PROSITE" id="PS01148">
    <property type="entry name" value="UPF0033"/>
    <property type="match status" value="1"/>
</dbReference>
<keyword evidence="3" id="KW-1185">Reference proteome</keyword>